<keyword evidence="5" id="KW-1185">Reference proteome</keyword>
<dbReference type="RefSeq" id="WP_338198486.1">
    <property type="nucleotide sequence ID" value="NZ_JAEKNR010000015.1"/>
</dbReference>
<dbReference type="InterPro" id="IPR000825">
    <property type="entry name" value="SUF_FeS_clus_asmbl_SufBD_core"/>
</dbReference>
<sequence length="422" mass="46414">MPFSQASVEELSGLHGEPDWLRARRREAFEVYERMPLPSRSDEEWRRTDIRGLDLDSFEAFERADGAAPGDPIDDTAGVLRQRGSEPGQVELDPEIARRGVLFMPLSQAAVEHPDLVRRHLFSEVRADRDKLSALHAALFSGGTFLYVPDGVAIEKPLVSQFWSSGGGAAVLPHTLVLAGKGSIFNYIDEFLSPDLDRPGLTSGSAEIFADDASNVGYVSLQRWGRHAWQFANQRVHVRRDASVRLVSVGLGGRFAKNRVEATLAGPGASAELKALYFGSAQQFFDFHTLQQHVVGNTSSDLLFKGALQDEARSVYAGLIRIEPNATHSDAYQANRNLLLSRTAKAHSIPMLEILNNEVRCTHGATIAPVDPEHVFYLESRGIPAATAERMIVHGFFGEVLDRIPVAQARELVEAELEARIG</sequence>
<dbReference type="PANTHER" id="PTHR43575">
    <property type="entry name" value="PROTEIN ABCI7, CHLOROPLASTIC"/>
    <property type="match status" value="1"/>
</dbReference>
<organism evidence="4 5">
    <name type="scientific">Candidatus Nephthysia bennettiae</name>
    <dbReference type="NCBI Taxonomy" id="3127016"/>
    <lineage>
        <taxon>Bacteria</taxon>
        <taxon>Bacillati</taxon>
        <taxon>Candidatus Dormiibacterota</taxon>
        <taxon>Candidatus Dormibacteria</taxon>
        <taxon>Candidatus Dormibacterales</taxon>
        <taxon>Candidatus Dormibacteraceae</taxon>
        <taxon>Candidatus Nephthysia</taxon>
    </lineage>
</organism>
<feature type="domain" description="SUF system FeS cluster assembly SufBD N-terminal" evidence="3">
    <location>
        <begin position="99"/>
        <end position="158"/>
    </location>
</feature>
<dbReference type="Proteomes" id="UP000612893">
    <property type="component" value="Unassembled WGS sequence"/>
</dbReference>
<protein>
    <submittedName>
        <fullName evidence="4">Fe-S cluster assembly protein SufD</fullName>
    </submittedName>
</protein>
<dbReference type="InterPro" id="IPR011542">
    <property type="entry name" value="SUF_FeS_clus_asmbl_SufD"/>
</dbReference>
<gene>
    <name evidence="4" type="primary">sufD</name>
    <name evidence="4" type="ORF">JF922_01015</name>
</gene>
<name>A0A934K6J5_9BACT</name>
<dbReference type="InterPro" id="IPR037284">
    <property type="entry name" value="SUF_FeS_clus_asmbl_SufBD_sf"/>
</dbReference>
<evidence type="ECO:0000313" key="5">
    <source>
        <dbReference type="Proteomes" id="UP000612893"/>
    </source>
</evidence>
<dbReference type="NCBIfam" id="TIGR01981">
    <property type="entry name" value="sufD"/>
    <property type="match status" value="1"/>
</dbReference>
<dbReference type="Pfam" id="PF01458">
    <property type="entry name" value="SUFBD_core"/>
    <property type="match status" value="1"/>
</dbReference>
<dbReference type="PANTHER" id="PTHR43575:SF1">
    <property type="entry name" value="PROTEIN ABCI7, CHLOROPLASTIC"/>
    <property type="match status" value="1"/>
</dbReference>
<dbReference type="SUPFAM" id="SSF101960">
    <property type="entry name" value="Stabilizer of iron transporter SufD"/>
    <property type="match status" value="1"/>
</dbReference>
<evidence type="ECO:0000259" key="2">
    <source>
        <dbReference type="Pfam" id="PF01458"/>
    </source>
</evidence>
<feature type="domain" description="SUF system FeS cluster assembly SufBD core" evidence="2">
    <location>
        <begin position="164"/>
        <end position="396"/>
    </location>
</feature>
<accession>A0A934K6J5</accession>
<comment type="caution">
    <text evidence="4">The sequence shown here is derived from an EMBL/GenBank/DDBJ whole genome shotgun (WGS) entry which is preliminary data.</text>
</comment>
<comment type="similarity">
    <text evidence="1">Belongs to the iron-sulfur cluster assembly SufBD family.</text>
</comment>
<evidence type="ECO:0000313" key="4">
    <source>
        <dbReference type="EMBL" id="MBJ7596655.1"/>
    </source>
</evidence>
<proteinExistence type="inferred from homology"/>
<dbReference type="InterPro" id="IPR045595">
    <property type="entry name" value="SufBD_N"/>
</dbReference>
<dbReference type="EMBL" id="JAEKNR010000015">
    <property type="protein sequence ID" value="MBJ7596655.1"/>
    <property type="molecule type" value="Genomic_DNA"/>
</dbReference>
<dbReference type="InterPro" id="IPR055346">
    <property type="entry name" value="Fe-S_cluster_assembly_SufBD"/>
</dbReference>
<evidence type="ECO:0000256" key="1">
    <source>
        <dbReference type="ARBA" id="ARBA00043967"/>
    </source>
</evidence>
<dbReference type="Pfam" id="PF19295">
    <property type="entry name" value="SufBD_N"/>
    <property type="match status" value="1"/>
</dbReference>
<reference evidence="4" key="1">
    <citation type="submission" date="2020-10" db="EMBL/GenBank/DDBJ databases">
        <title>Ca. Dormibacterota MAGs.</title>
        <authorList>
            <person name="Montgomery K."/>
        </authorList>
    </citation>
    <scope>NUCLEOTIDE SEQUENCE [LARGE SCALE GENOMIC DNA]</scope>
    <source>
        <strain evidence="4">SC8812_S17_10</strain>
    </source>
</reference>
<evidence type="ECO:0000259" key="3">
    <source>
        <dbReference type="Pfam" id="PF19295"/>
    </source>
</evidence>
<dbReference type="AlphaFoldDB" id="A0A934K6J5"/>